<dbReference type="EMBL" id="JAROKS010000020">
    <property type="protein sequence ID" value="KAK1791102.1"/>
    <property type="molecule type" value="Genomic_DNA"/>
</dbReference>
<feature type="compositionally biased region" description="Polar residues" evidence="2">
    <location>
        <begin position="822"/>
        <end position="847"/>
    </location>
</feature>
<evidence type="ECO:0000313" key="3">
    <source>
        <dbReference type="EMBL" id="KAK1791102.1"/>
    </source>
</evidence>
<dbReference type="GO" id="GO:0010457">
    <property type="term" value="P:centriole-centriole cohesion"/>
    <property type="evidence" value="ECO:0007669"/>
    <property type="project" value="TreeGrafter"/>
</dbReference>
<name>A0AAD9DTF8_9TELE</name>
<evidence type="ECO:0000313" key="4">
    <source>
        <dbReference type="Proteomes" id="UP001239994"/>
    </source>
</evidence>
<dbReference type="PANTHER" id="PTHR18957">
    <property type="entry name" value="CENTLEIN"/>
    <property type="match status" value="1"/>
</dbReference>
<accession>A0AAD9DTF8</accession>
<feature type="region of interest" description="Disordered" evidence="2">
    <location>
        <begin position="1218"/>
        <end position="1247"/>
    </location>
</feature>
<dbReference type="GO" id="GO:0005814">
    <property type="term" value="C:centriole"/>
    <property type="evidence" value="ECO:0007669"/>
    <property type="project" value="TreeGrafter"/>
</dbReference>
<feature type="coiled-coil region" evidence="1">
    <location>
        <begin position="732"/>
        <end position="759"/>
    </location>
</feature>
<gene>
    <name evidence="3" type="ORF">P4O66_002039</name>
</gene>
<organism evidence="3 4">
    <name type="scientific">Electrophorus voltai</name>
    <dbReference type="NCBI Taxonomy" id="2609070"/>
    <lineage>
        <taxon>Eukaryota</taxon>
        <taxon>Metazoa</taxon>
        <taxon>Chordata</taxon>
        <taxon>Craniata</taxon>
        <taxon>Vertebrata</taxon>
        <taxon>Euteleostomi</taxon>
        <taxon>Actinopterygii</taxon>
        <taxon>Neopterygii</taxon>
        <taxon>Teleostei</taxon>
        <taxon>Ostariophysi</taxon>
        <taxon>Gymnotiformes</taxon>
        <taxon>Gymnotoidei</taxon>
        <taxon>Gymnotidae</taxon>
        <taxon>Electrophorus</taxon>
    </lineage>
</organism>
<keyword evidence="4" id="KW-1185">Reference proteome</keyword>
<proteinExistence type="predicted"/>
<dbReference type="PANTHER" id="PTHR18957:SF0">
    <property type="entry name" value="CENTLEIN"/>
    <property type="match status" value="1"/>
</dbReference>
<feature type="region of interest" description="Disordered" evidence="2">
    <location>
        <begin position="810"/>
        <end position="849"/>
    </location>
</feature>
<dbReference type="InterPro" id="IPR038810">
    <property type="entry name" value="CNTLN"/>
</dbReference>
<evidence type="ECO:0000256" key="2">
    <source>
        <dbReference type="SAM" id="MobiDB-lite"/>
    </source>
</evidence>
<feature type="coiled-coil region" evidence="1">
    <location>
        <begin position="514"/>
        <end position="597"/>
    </location>
</feature>
<evidence type="ECO:0000256" key="1">
    <source>
        <dbReference type="SAM" id="Coils"/>
    </source>
</evidence>
<keyword evidence="1" id="KW-0175">Coiled coil</keyword>
<feature type="region of interest" description="Disordered" evidence="2">
    <location>
        <begin position="1"/>
        <end position="37"/>
    </location>
</feature>
<reference evidence="3" key="1">
    <citation type="submission" date="2023-03" db="EMBL/GenBank/DDBJ databases">
        <title>Electrophorus voltai genome.</title>
        <authorList>
            <person name="Bian C."/>
        </authorList>
    </citation>
    <scope>NUCLEOTIDE SEQUENCE</scope>
    <source>
        <strain evidence="3">CB-2022</strain>
        <tissue evidence="3">Muscle</tissue>
    </source>
</reference>
<feature type="coiled-coil region" evidence="1">
    <location>
        <begin position="1062"/>
        <end position="1130"/>
    </location>
</feature>
<comment type="caution">
    <text evidence="3">The sequence shown here is derived from an EMBL/GenBank/DDBJ whole genome shotgun (WGS) entry which is preliminary data.</text>
</comment>
<feature type="region of interest" description="Disordered" evidence="2">
    <location>
        <begin position="948"/>
        <end position="972"/>
    </location>
</feature>
<dbReference type="Proteomes" id="UP001239994">
    <property type="component" value="Unassembled WGS sequence"/>
</dbReference>
<feature type="coiled-coil region" evidence="1">
    <location>
        <begin position="630"/>
        <end position="657"/>
    </location>
</feature>
<sequence length="1369" mass="153830">MSEPAPPVSRHCTVSSQHCHSSRRKQGLGGNMDYEDMALPSSGSRDLASMCASTLFDLRGSLPYLPQLVGSEITLQRDTPLGISRYQCFCLHVVVGGGVKGEEPKEGKICQVRRDALRPHNAVHLPLQTGQERDFTTHWHVPDTVPPQSRGSVTLQEGAQVRRPLAGGACYSLGSCFAGEEVEGDAATHTVAAAINRVHQRFPLLAWTPASGPREPPVPTRYSGGGEGRANGWVEWEEIPQMFAGHPATVQRKGWTEKEIPMYVPFHCGPFLFVHTLVFGVIPLALERSLPSLSPSLGRCLMLRAGDFPTKTCQAFLKSRLHSEPTSADPEIAVSEVEHVTHMQTRTHVQTGTQRQADETCFPLYESFSAVIKDCDYDVKSFKTSALIITQLPGKKSTEHSTMDSEDKQRVLLLQGEIKSLSEELVQCQADKEFVWSLWKRLQVANPDLTQAVSLVVEREKQKAEAKDRKVLEILQAKDYKIQALEQVLWHLLRMHQAVVAQELKEVTSQRKTLGDLTQQQRDSEEERAVMKKELAVLRRKLGNTTRQMQEREEEWGHVRSDLEESRRVLEEQCSGLQGALQRAQEQQEESRRQEAISSTNVKELQEEVVKTRAVLLETQGRCAALSSQLSAVEQLASERERQLQQISRELQELQGLYTQSVQHAGEQAELIQQLEGLNLDTQEVLHSQEQAHCTHTASYQQLYTELSVSHQALRCSEDNLRQRETVLSAQLHQRDHHISQLQAELQQLRERMCQAEAACLQAPPPQPQAPPPQPQLFEQVPRPAEEQQQYDVLDQPVRPRVPVPQDEEVAMGCEPPAGPPLSSSFSGTQGSGATRLSHQRSRSLSPVSRVAERKIQQLEELLALKTEENEELREAHAKRHDRLLLIQTNYRAVKDQLRDMEGLQGVCKGGRRRAEPWQLRQENSDAVWNELSYFKRQNKKLLAEKVSTDPLSSRSSAPWVESPGRQGKRPVIRRGRRDDSIRYAGDGYTSASTCMSPQFAQPTVHHLASGTTSVCFITNLSGVGGGRRAGSLRYTRAHLEEELDLTRVQAAMDRTTSHELRMCLQEEQQELQRREDEEKRTTKANTLALPSAQRLEQSVQKIEVLERKMVCLERETAHLQEDNQALQEANHLLSQDRDALQTALKRATAREEAAQAWASAERERLLGEAQALEAQVQSSRKEAGEAMGAETQARRTVLRLRQELGVLRAERDFHRALSHRRGKVPSASGRARLPATRPSQTHTRLEHRATHTCTEHHVTHSPAKDEWEDVSPDRCDVKVRISQTVWRVALPHGINAPLLNQRTVNPCLVLPEVLSDPLLDPRFSSVFAITAGSPPSDSPAPLCSCHTKELPDDSVIKPEERERVIKTF</sequence>
<feature type="coiled-coil region" evidence="1">
    <location>
        <begin position="849"/>
        <end position="879"/>
    </location>
</feature>
<dbReference type="GO" id="GO:0005813">
    <property type="term" value="C:centrosome"/>
    <property type="evidence" value="ECO:0007669"/>
    <property type="project" value="TreeGrafter"/>
</dbReference>
<protein>
    <submittedName>
        <fullName evidence="3">Uncharacterized protein</fullName>
    </submittedName>
</protein>